<name>A0A2N9W3T2_9HYPH</name>
<dbReference type="PROSITE" id="PS50405">
    <property type="entry name" value="GST_CTER"/>
    <property type="match status" value="1"/>
</dbReference>
<dbReference type="CDD" id="cd00570">
    <property type="entry name" value="GST_N_family"/>
    <property type="match status" value="1"/>
</dbReference>
<dbReference type="Pfam" id="PF13417">
    <property type="entry name" value="GST_N_3"/>
    <property type="match status" value="1"/>
</dbReference>
<dbReference type="AlphaFoldDB" id="A0A2N9W3T2"/>
<feature type="domain" description="GST N-terminal" evidence="1">
    <location>
        <begin position="1"/>
        <end position="83"/>
    </location>
</feature>
<dbReference type="GO" id="GO:0016740">
    <property type="term" value="F:transferase activity"/>
    <property type="evidence" value="ECO:0007669"/>
    <property type="project" value="UniProtKB-KW"/>
</dbReference>
<dbReference type="OrthoDB" id="9782992at2"/>
<organism evidence="3 4">
    <name type="scientific">Phyllobacterium zundukense</name>
    <dbReference type="NCBI Taxonomy" id="1867719"/>
    <lineage>
        <taxon>Bacteria</taxon>
        <taxon>Pseudomonadati</taxon>
        <taxon>Pseudomonadota</taxon>
        <taxon>Alphaproteobacteria</taxon>
        <taxon>Hyphomicrobiales</taxon>
        <taxon>Phyllobacteriaceae</taxon>
        <taxon>Phyllobacterium</taxon>
    </lineage>
</organism>
<protein>
    <submittedName>
        <fullName evidence="3">Glutathione S-transferase</fullName>
    </submittedName>
</protein>
<evidence type="ECO:0000259" key="1">
    <source>
        <dbReference type="PROSITE" id="PS50404"/>
    </source>
</evidence>
<feature type="domain" description="GST C-terminal" evidence="2">
    <location>
        <begin position="89"/>
        <end position="212"/>
    </location>
</feature>
<evidence type="ECO:0000313" key="4">
    <source>
        <dbReference type="Proteomes" id="UP000232163"/>
    </source>
</evidence>
<keyword evidence="3" id="KW-0808">Transferase</keyword>
<gene>
    <name evidence="3" type="ORF">B5P45_00915</name>
</gene>
<dbReference type="InterPro" id="IPR040079">
    <property type="entry name" value="Glutathione_S-Trfase"/>
</dbReference>
<evidence type="ECO:0000313" key="3">
    <source>
        <dbReference type="EMBL" id="PIO46400.1"/>
    </source>
</evidence>
<dbReference type="KEGG" id="pht:BLM14_11160"/>
<dbReference type="PANTHER" id="PTHR44051:SF8">
    <property type="entry name" value="GLUTATHIONE S-TRANSFERASE GSTA"/>
    <property type="match status" value="1"/>
</dbReference>
<evidence type="ECO:0000259" key="2">
    <source>
        <dbReference type="PROSITE" id="PS50405"/>
    </source>
</evidence>
<dbReference type="InterPro" id="IPR004045">
    <property type="entry name" value="Glutathione_S-Trfase_N"/>
</dbReference>
<dbReference type="InterPro" id="IPR036249">
    <property type="entry name" value="Thioredoxin-like_sf"/>
</dbReference>
<accession>A0A2N9W3T2</accession>
<dbReference type="InterPro" id="IPR010987">
    <property type="entry name" value="Glutathione-S-Trfase_C-like"/>
</dbReference>
<reference evidence="4" key="1">
    <citation type="journal article" date="2017" name="Int J Environ Stud">
        <title>Does the Miocene-Pliocene relict legume Oxytropis triphylla form nitrogen-fixing nodules with a combination of bacterial strains?</title>
        <authorList>
            <person name="Safronova V."/>
            <person name="Belimov A."/>
            <person name="Sazanova A."/>
            <person name="Kuznetsova I."/>
            <person name="Popova J."/>
            <person name="Andronov E."/>
            <person name="Verkhozina A."/>
            <person name="Tikhonovich I."/>
        </authorList>
    </citation>
    <scope>NUCLEOTIDE SEQUENCE [LARGE SCALE GENOMIC DNA]</scope>
    <source>
        <strain evidence="4">Tri-38</strain>
    </source>
</reference>
<dbReference type="Proteomes" id="UP000232163">
    <property type="component" value="Unassembled WGS sequence"/>
</dbReference>
<dbReference type="CDD" id="cd00299">
    <property type="entry name" value="GST_C_family"/>
    <property type="match status" value="1"/>
</dbReference>
<dbReference type="Gene3D" id="3.40.30.10">
    <property type="entry name" value="Glutaredoxin"/>
    <property type="match status" value="1"/>
</dbReference>
<comment type="caution">
    <text evidence="3">The sequence shown here is derived from an EMBL/GenBank/DDBJ whole genome shotgun (WGS) entry which is preliminary data.</text>
</comment>
<dbReference type="SFLD" id="SFLDG00358">
    <property type="entry name" value="Main_(cytGST)"/>
    <property type="match status" value="1"/>
</dbReference>
<dbReference type="SFLD" id="SFLDS00019">
    <property type="entry name" value="Glutathione_Transferase_(cytos"/>
    <property type="match status" value="1"/>
</dbReference>
<keyword evidence="4" id="KW-1185">Reference proteome</keyword>
<dbReference type="Gene3D" id="1.20.1050.10">
    <property type="match status" value="1"/>
</dbReference>
<dbReference type="PANTHER" id="PTHR44051">
    <property type="entry name" value="GLUTATHIONE S-TRANSFERASE-RELATED"/>
    <property type="match status" value="1"/>
</dbReference>
<dbReference type="Pfam" id="PF00043">
    <property type="entry name" value="GST_C"/>
    <property type="match status" value="1"/>
</dbReference>
<dbReference type="RefSeq" id="WP_099999447.1">
    <property type="nucleotide sequence ID" value="NZ_CP017940.1"/>
</dbReference>
<dbReference type="InterPro" id="IPR036282">
    <property type="entry name" value="Glutathione-S-Trfase_C_sf"/>
</dbReference>
<dbReference type="EMBL" id="MZMT01000003">
    <property type="protein sequence ID" value="PIO46400.1"/>
    <property type="molecule type" value="Genomic_DNA"/>
</dbReference>
<dbReference type="SUPFAM" id="SSF52833">
    <property type="entry name" value="Thioredoxin-like"/>
    <property type="match status" value="1"/>
</dbReference>
<proteinExistence type="predicted"/>
<sequence length="215" mass="24646">MSLKLYFHPLSSFCQKVLTALYEKDLPFEKSVVDFMDPAASASFTEIWPIRQFPVLRDEARGKTIPESSLIIEYLDQHYPGKVQLLPADPELAFRARQLDRFFDLHVQVPMQKIVTDNFRPEGQNDTFGVEECKKKLGVAYGILEKEIVNRTWATGDHYTMADCAASPALFYANLSVPLGAEHSNVSRYLDRLMNRPSFARAIEEAQPYFHLRPE</sequence>
<dbReference type="InterPro" id="IPR004046">
    <property type="entry name" value="GST_C"/>
</dbReference>
<dbReference type="SUPFAM" id="SSF47616">
    <property type="entry name" value="GST C-terminal domain-like"/>
    <property type="match status" value="1"/>
</dbReference>
<dbReference type="PROSITE" id="PS50404">
    <property type="entry name" value="GST_NTER"/>
    <property type="match status" value="1"/>
</dbReference>